<dbReference type="AlphaFoldDB" id="A0A376BWG4"/>
<sequence>MNNTKYNISEIYSVAEPLFRQNLELTVSNALFNQSSDVVNIREMRDVPTAHGLIQAMAAFGTEGQSVQEISVNTQNYPLVHNNVFTTSA</sequence>
<evidence type="ECO:0000313" key="1">
    <source>
        <dbReference type="EMBL" id="SSY81133.1"/>
    </source>
</evidence>
<dbReference type="Proteomes" id="UP000254209">
    <property type="component" value="Unassembled WGS sequence"/>
</dbReference>
<organism evidence="1 2">
    <name type="scientific">Alysiella crassa</name>
    <dbReference type="NCBI Taxonomy" id="153491"/>
    <lineage>
        <taxon>Bacteria</taxon>
        <taxon>Pseudomonadati</taxon>
        <taxon>Pseudomonadota</taxon>
        <taxon>Betaproteobacteria</taxon>
        <taxon>Neisseriales</taxon>
        <taxon>Neisseriaceae</taxon>
        <taxon>Alysiella</taxon>
    </lineage>
</organism>
<keyword evidence="2" id="KW-1185">Reference proteome</keyword>
<evidence type="ECO:0000313" key="2">
    <source>
        <dbReference type="Proteomes" id="UP000254209"/>
    </source>
</evidence>
<name>A0A376BWG4_9NEIS</name>
<accession>A0A376BWG4</accession>
<dbReference type="EMBL" id="UFSO01000003">
    <property type="protein sequence ID" value="SSY81133.1"/>
    <property type="molecule type" value="Genomic_DNA"/>
</dbReference>
<gene>
    <name evidence="1" type="ORF">NCTC10283_02698</name>
</gene>
<protein>
    <submittedName>
        <fullName evidence="1">Uncharacterized protein</fullName>
    </submittedName>
</protein>
<dbReference type="STRING" id="1120980.GCA_000745955_00874"/>
<proteinExistence type="predicted"/>
<reference evidence="1 2" key="1">
    <citation type="submission" date="2018-06" db="EMBL/GenBank/DDBJ databases">
        <authorList>
            <consortium name="Pathogen Informatics"/>
            <person name="Doyle S."/>
        </authorList>
    </citation>
    <scope>NUCLEOTIDE SEQUENCE [LARGE SCALE GENOMIC DNA]</scope>
    <source>
        <strain evidence="1 2">NCTC10283</strain>
    </source>
</reference>
<dbReference type="RefSeq" id="WP_147293726.1">
    <property type="nucleotide sequence ID" value="NZ_CP091519.2"/>
</dbReference>